<dbReference type="Proteomes" id="UP001142078">
    <property type="component" value="Unassembled WGS sequence"/>
</dbReference>
<keyword evidence="2 5" id="KW-0812">Transmembrane</keyword>
<dbReference type="PANTHER" id="PTHR37422">
    <property type="entry name" value="TEICHURONIC ACID BIOSYNTHESIS PROTEIN TUAE"/>
    <property type="match status" value="1"/>
</dbReference>
<dbReference type="GO" id="GO:0016020">
    <property type="term" value="C:membrane"/>
    <property type="evidence" value="ECO:0007669"/>
    <property type="project" value="UniProtKB-SubCell"/>
</dbReference>
<keyword evidence="7" id="KW-0436">Ligase</keyword>
<dbReference type="InterPro" id="IPR007016">
    <property type="entry name" value="O-antigen_ligase-rel_domated"/>
</dbReference>
<evidence type="ECO:0000256" key="1">
    <source>
        <dbReference type="ARBA" id="ARBA00004141"/>
    </source>
</evidence>
<dbReference type="PANTHER" id="PTHR37422:SF17">
    <property type="entry name" value="O-ANTIGEN LIGASE"/>
    <property type="match status" value="1"/>
</dbReference>
<sequence>MVENLKKKESILPILVGIFFGLIYFKLPINIFIVLFLGFIIMVATLYNVKIGIYLSVFLMPYLPFTLALIFMLFVFFAYIYKGIFKKIEPFSRDPIDIPIALFIITIIISTLTSIDPKGSLRDLVFHLISIGFVFVTVNNIKNKKDLNILFNILVITATLVALYGIYQYKIQLKTTDIWLSKNTSSGIVTRVFSVFDNPNVLAEYLIMILPISMSLFYNSKKVYKKLTFLLTTVILAGGLGLTYSRGGWLGFIFSVLIFVFLVEKRLFFVFIPLGILILPFLPPTILNRIRSINDLGDSSNLSRFQIWLTTIEIIKDNWIAGVGLGSKAFMHAYRSYSSETFTYYHSHNTYLQVAAEMGIGGVIVFLMLIFIIYKYTVKNLIKYEDRWIKVSAAGVLSGLSAVFIHSLVDDIFFMPETIITFWTLISFILVLTKISKNAKEIS</sequence>
<dbReference type="AlphaFoldDB" id="A0A9X2MM72"/>
<keyword evidence="3 5" id="KW-1133">Transmembrane helix</keyword>
<reference evidence="7" key="1">
    <citation type="submission" date="2022-07" db="EMBL/GenBank/DDBJ databases">
        <title>Enhanced cultured diversity of the mouse gut microbiota enables custom-made synthetic communities.</title>
        <authorList>
            <person name="Afrizal A."/>
        </authorList>
    </citation>
    <scope>NUCLEOTIDE SEQUENCE</scope>
    <source>
        <strain evidence="7">DSM 29482</strain>
    </source>
</reference>
<keyword evidence="4 5" id="KW-0472">Membrane</keyword>
<comment type="caution">
    <text evidence="7">The sequence shown here is derived from an EMBL/GenBank/DDBJ whole genome shotgun (WGS) entry which is preliminary data.</text>
</comment>
<feature type="transmembrane region" description="Helical" evidence="5">
    <location>
        <begin position="351"/>
        <end position="376"/>
    </location>
</feature>
<feature type="transmembrane region" description="Helical" evidence="5">
    <location>
        <begin position="149"/>
        <end position="167"/>
    </location>
</feature>
<dbReference type="InterPro" id="IPR051533">
    <property type="entry name" value="WaaL-like"/>
</dbReference>
<evidence type="ECO:0000256" key="3">
    <source>
        <dbReference type="ARBA" id="ARBA00022989"/>
    </source>
</evidence>
<dbReference type="Pfam" id="PF04932">
    <property type="entry name" value="Wzy_C"/>
    <property type="match status" value="1"/>
</dbReference>
<evidence type="ECO:0000256" key="4">
    <source>
        <dbReference type="ARBA" id="ARBA00023136"/>
    </source>
</evidence>
<dbReference type="GO" id="GO:0016874">
    <property type="term" value="F:ligase activity"/>
    <property type="evidence" value="ECO:0007669"/>
    <property type="project" value="UniProtKB-KW"/>
</dbReference>
<evidence type="ECO:0000256" key="2">
    <source>
        <dbReference type="ARBA" id="ARBA00022692"/>
    </source>
</evidence>
<feature type="transmembrane region" description="Helical" evidence="5">
    <location>
        <begin position="124"/>
        <end position="142"/>
    </location>
</feature>
<feature type="transmembrane region" description="Helical" evidence="5">
    <location>
        <begin position="62"/>
        <end position="84"/>
    </location>
</feature>
<feature type="transmembrane region" description="Helical" evidence="5">
    <location>
        <begin position="12"/>
        <end position="42"/>
    </location>
</feature>
<feature type="transmembrane region" description="Helical" evidence="5">
    <location>
        <begin position="201"/>
        <end position="218"/>
    </location>
</feature>
<name>A0A9X2MM72_9FIRM</name>
<gene>
    <name evidence="7" type="ORF">NSA23_16110</name>
</gene>
<keyword evidence="8" id="KW-1185">Reference proteome</keyword>
<evidence type="ECO:0000259" key="6">
    <source>
        <dbReference type="Pfam" id="PF04932"/>
    </source>
</evidence>
<feature type="transmembrane region" description="Helical" evidence="5">
    <location>
        <begin position="96"/>
        <end position="112"/>
    </location>
</feature>
<organism evidence="7 8">
    <name type="scientific">Anaerosalibacter massiliensis</name>
    <dbReference type="NCBI Taxonomy" id="1347392"/>
    <lineage>
        <taxon>Bacteria</taxon>
        <taxon>Bacillati</taxon>
        <taxon>Bacillota</taxon>
        <taxon>Tissierellia</taxon>
        <taxon>Tissierellales</taxon>
        <taxon>Sporanaerobacteraceae</taxon>
        <taxon>Anaerosalibacter</taxon>
    </lineage>
</organism>
<feature type="transmembrane region" description="Helical" evidence="5">
    <location>
        <begin position="230"/>
        <end position="261"/>
    </location>
</feature>
<evidence type="ECO:0000256" key="5">
    <source>
        <dbReference type="SAM" id="Phobius"/>
    </source>
</evidence>
<evidence type="ECO:0000313" key="7">
    <source>
        <dbReference type="EMBL" id="MCR2045610.1"/>
    </source>
</evidence>
<feature type="domain" description="O-antigen ligase-related" evidence="6">
    <location>
        <begin position="232"/>
        <end position="367"/>
    </location>
</feature>
<protein>
    <submittedName>
        <fullName evidence="7">O-antigen ligase family protein</fullName>
    </submittedName>
</protein>
<accession>A0A9X2MM72</accession>
<feature type="transmembrane region" description="Helical" evidence="5">
    <location>
        <begin position="388"/>
        <end position="406"/>
    </location>
</feature>
<dbReference type="RefSeq" id="WP_246119191.1">
    <property type="nucleotide sequence ID" value="NZ_CABKTM010000025.1"/>
</dbReference>
<comment type="subcellular location">
    <subcellularLocation>
        <location evidence="1">Membrane</location>
        <topology evidence="1">Multi-pass membrane protein</topology>
    </subcellularLocation>
</comment>
<feature type="transmembrane region" description="Helical" evidence="5">
    <location>
        <begin position="412"/>
        <end position="433"/>
    </location>
</feature>
<dbReference type="EMBL" id="JANJZL010000024">
    <property type="protein sequence ID" value="MCR2045610.1"/>
    <property type="molecule type" value="Genomic_DNA"/>
</dbReference>
<proteinExistence type="predicted"/>
<feature type="transmembrane region" description="Helical" evidence="5">
    <location>
        <begin position="267"/>
        <end position="287"/>
    </location>
</feature>
<evidence type="ECO:0000313" key="8">
    <source>
        <dbReference type="Proteomes" id="UP001142078"/>
    </source>
</evidence>